<protein>
    <submittedName>
        <fullName evidence="2">Uncharacterized protein</fullName>
    </submittedName>
</protein>
<accession>A0A1L9R6J8</accession>
<keyword evidence="1" id="KW-0472">Membrane</keyword>
<keyword evidence="1" id="KW-0812">Transmembrane</keyword>
<sequence length="1744" mass="194459">MPDYSSHWKALVKDLRVLGSISIDSYCDRLYNKARASRRAKHLSKYLGRRDRYPPDDVHADEETLDGLNIFTLIGRLTDASMAKAVSNVDDKQDTLGLKKFINPTNAERTDLQLATNLFSFCLAEHINFNEHSSIHRSLHDLGALQGFAKYVHKKAKDPFFIREQIVHDKDVSNHFFSVCVLFICDYLEKRTSEPDIWGAEPLPAYDDKYKESPSFSIVKEWERYMWENGGKTDEKEMDKIVEFCGKVSSGVFCPPTTTGRLEPQPAWDVIDGLHKHIIESSSPSETNDIYVQHVKDSIERQKHHKDTINAWKSYCVQMQKSWQLNIASEWQNATSSGLAQHDQGLIQWIRDGWGFEFDRVDASERIFTKLPSFAHPEANGMGVVAGTQISLATGGSVAVEQLSPEAPILTHRESKDQSNVDISASTVGLSLVGFNGEKPFASDAQVFHTSTGLRAVNPDVARRLNPLAKIGKLKVGHVLYRRKKGPPNGITAYEYQEIKSIEIAPSDSQPVYNVLGSNLPSYHANGYLVNTNNVEIDLATAAESLKQIPASQLMIFLSSIPELANVFRQYDIRTIHERVTGELYGSKRLPANGNDTFTNSQFVSPDERNKAIYTSAWARSSGISIECLDLRLELRSSKQIGSHSLPAVRIVDGILVLDEHPQHSAVFDQGRRTFRWSRKLPEGGKWGFEHGSLRIYPDGTGGCGAIQLSSSMDAVDISPNSLVPFHAVPPSAAANKTKDGESHPYASGNSLIIEPQFYAKLKYDKSKWPKDAPKPTSPDLIDGDKVEIAIYYSEQKGTELTLSVPVLDKLQNDINQKFGSNLSTFYSTTITSTKDGFQANIEVDNASIMPFISSAGADISSNFNLDFKSTLGIDSKLPLLFQSMQIDFDMDEREATGAVFEYNPLMRGLNGDRHFLKGRMGISNELGAPSTAEMRSTISKSFAKAYPSPGVSQNERVIGQPAPITKDLDAYTDRTVDGLKKIDYKDQNVHNASQSILLNTLYYHMTDKQRDILKVTKPKLPTDLADGLPQKIQDFLQKEYAPAFIGQMTSTVKDYEKELEEPEKEKIWYWFQGQGDKCMSKRQEYSDLNNLTAIEAVKQIHERDLAPYMGTVTDAKMWAKKLYDDMIDEWNVSLYAMKCADNGGYIQINKICMLLNVLDPEVNFAEEWFEKVIPVVRHKHLTYPWIGPDEAPNKQFIEDAMRNLILAVFRGDKDITPAIRAGLLKDLEDFEKANNIQVVSDMTQRANNIMTKMAVFNAEISKWLSSIAQVVKKAFNGTRMFTWMGQAFEKVASKVTGIVNARLMKGIGVLAMGAFYLFQIGYSVLNLYQNWDKLRDDQRATIMMETIRVLCDAAGKAKGAWDRYKKTGEPTKPQDFLDSTELDQQTGKNLGSQAKGLDEMGEKVYGKKGLRKIVSEGMAEKAPTSKMKKVLRWNESRESIPEGLPGDGAKVAKKFSIQGNFLRILNAAIGIGVTVCMTFSLIRNWDDLTTVGKILETATLIIQFLTVVIDIIEVGSAVGLFAVTGTLAVALPIIGAVLAVLGIIVMILGFFLNTQAQHTPPDPVKVYIKNEVKSLVKNWVDAPKNRLTYDVQPQSIGSGKQSALNINVTNKTSSEVTLHNSSVTITSGTDEVCLFKEQTIELVKSTDPKKDAPGHVYLNAATVGGSLSKTDLGTTSEYHKYTLDIFGPEKKEEKSFENLVLKPNQTFTAKWSGTVNKAGYCLVDIVERWVKDNAHSQVPITRT</sequence>
<proteinExistence type="predicted"/>
<gene>
    <name evidence="2" type="ORF">ASPWEDRAFT_164796</name>
</gene>
<evidence type="ECO:0000256" key="1">
    <source>
        <dbReference type="SAM" id="Phobius"/>
    </source>
</evidence>
<evidence type="ECO:0000313" key="2">
    <source>
        <dbReference type="EMBL" id="OJJ30536.1"/>
    </source>
</evidence>
<organism evidence="2 3">
    <name type="scientific">Aspergillus wentii DTO 134E9</name>
    <dbReference type="NCBI Taxonomy" id="1073089"/>
    <lineage>
        <taxon>Eukaryota</taxon>
        <taxon>Fungi</taxon>
        <taxon>Dikarya</taxon>
        <taxon>Ascomycota</taxon>
        <taxon>Pezizomycotina</taxon>
        <taxon>Eurotiomycetes</taxon>
        <taxon>Eurotiomycetidae</taxon>
        <taxon>Eurotiales</taxon>
        <taxon>Aspergillaceae</taxon>
        <taxon>Aspergillus</taxon>
        <taxon>Aspergillus subgen. Cremei</taxon>
    </lineage>
</organism>
<feature type="transmembrane region" description="Helical" evidence="1">
    <location>
        <begin position="1531"/>
        <end position="1553"/>
    </location>
</feature>
<dbReference type="RefSeq" id="XP_040684213.1">
    <property type="nucleotide sequence ID" value="XM_040829891.1"/>
</dbReference>
<feature type="transmembrane region" description="Helical" evidence="1">
    <location>
        <begin position="1462"/>
        <end position="1483"/>
    </location>
</feature>
<dbReference type="VEuPathDB" id="FungiDB:ASPWEDRAFT_164796"/>
<dbReference type="OrthoDB" id="4428759at2759"/>
<feature type="transmembrane region" description="Helical" evidence="1">
    <location>
        <begin position="1503"/>
        <end position="1524"/>
    </location>
</feature>
<feature type="transmembrane region" description="Helical" evidence="1">
    <location>
        <begin position="1304"/>
        <end position="1326"/>
    </location>
</feature>
<keyword evidence="1" id="KW-1133">Transmembrane helix</keyword>
<dbReference type="EMBL" id="KV878217">
    <property type="protein sequence ID" value="OJJ30536.1"/>
    <property type="molecule type" value="Genomic_DNA"/>
</dbReference>
<name>A0A1L9R6J8_ASPWE</name>
<dbReference type="Proteomes" id="UP000184383">
    <property type="component" value="Unassembled WGS sequence"/>
</dbReference>
<dbReference type="GeneID" id="63745739"/>
<evidence type="ECO:0000313" key="3">
    <source>
        <dbReference type="Proteomes" id="UP000184383"/>
    </source>
</evidence>
<keyword evidence="3" id="KW-1185">Reference proteome</keyword>
<reference evidence="3" key="1">
    <citation type="journal article" date="2017" name="Genome Biol.">
        <title>Comparative genomics reveals high biological diversity and specific adaptations in the industrially and medically important fungal genus Aspergillus.</title>
        <authorList>
            <person name="de Vries R.P."/>
            <person name="Riley R."/>
            <person name="Wiebenga A."/>
            <person name="Aguilar-Osorio G."/>
            <person name="Amillis S."/>
            <person name="Uchima C.A."/>
            <person name="Anderluh G."/>
            <person name="Asadollahi M."/>
            <person name="Askin M."/>
            <person name="Barry K."/>
            <person name="Battaglia E."/>
            <person name="Bayram O."/>
            <person name="Benocci T."/>
            <person name="Braus-Stromeyer S.A."/>
            <person name="Caldana C."/>
            <person name="Canovas D."/>
            <person name="Cerqueira G.C."/>
            <person name="Chen F."/>
            <person name="Chen W."/>
            <person name="Choi C."/>
            <person name="Clum A."/>
            <person name="Dos Santos R.A."/>
            <person name="Damasio A.R."/>
            <person name="Diallinas G."/>
            <person name="Emri T."/>
            <person name="Fekete E."/>
            <person name="Flipphi M."/>
            <person name="Freyberg S."/>
            <person name="Gallo A."/>
            <person name="Gournas C."/>
            <person name="Habgood R."/>
            <person name="Hainaut M."/>
            <person name="Harispe M.L."/>
            <person name="Henrissat B."/>
            <person name="Hilden K.S."/>
            <person name="Hope R."/>
            <person name="Hossain A."/>
            <person name="Karabika E."/>
            <person name="Karaffa L."/>
            <person name="Karanyi Z."/>
            <person name="Krasevec N."/>
            <person name="Kuo A."/>
            <person name="Kusch H."/>
            <person name="LaButti K."/>
            <person name="Lagendijk E.L."/>
            <person name="Lapidus A."/>
            <person name="Levasseur A."/>
            <person name="Lindquist E."/>
            <person name="Lipzen A."/>
            <person name="Logrieco A.F."/>
            <person name="MacCabe A."/>
            <person name="Maekelae M.R."/>
            <person name="Malavazi I."/>
            <person name="Melin P."/>
            <person name="Meyer V."/>
            <person name="Mielnichuk N."/>
            <person name="Miskei M."/>
            <person name="Molnar A.P."/>
            <person name="Mule G."/>
            <person name="Ngan C.Y."/>
            <person name="Orejas M."/>
            <person name="Orosz E."/>
            <person name="Ouedraogo J.P."/>
            <person name="Overkamp K.M."/>
            <person name="Park H.-S."/>
            <person name="Perrone G."/>
            <person name="Piumi F."/>
            <person name="Punt P.J."/>
            <person name="Ram A.F."/>
            <person name="Ramon A."/>
            <person name="Rauscher S."/>
            <person name="Record E."/>
            <person name="Riano-Pachon D.M."/>
            <person name="Robert V."/>
            <person name="Roehrig J."/>
            <person name="Ruller R."/>
            <person name="Salamov A."/>
            <person name="Salih N.S."/>
            <person name="Samson R.A."/>
            <person name="Sandor E."/>
            <person name="Sanguinetti M."/>
            <person name="Schuetze T."/>
            <person name="Sepcic K."/>
            <person name="Shelest E."/>
            <person name="Sherlock G."/>
            <person name="Sophianopoulou V."/>
            <person name="Squina F.M."/>
            <person name="Sun H."/>
            <person name="Susca A."/>
            <person name="Todd R.B."/>
            <person name="Tsang A."/>
            <person name="Unkles S.E."/>
            <person name="van de Wiele N."/>
            <person name="van Rossen-Uffink D."/>
            <person name="Oliveira J.V."/>
            <person name="Vesth T.C."/>
            <person name="Visser J."/>
            <person name="Yu J.-H."/>
            <person name="Zhou M."/>
            <person name="Andersen M.R."/>
            <person name="Archer D.B."/>
            <person name="Baker S.E."/>
            <person name="Benoit I."/>
            <person name="Brakhage A.A."/>
            <person name="Braus G.H."/>
            <person name="Fischer R."/>
            <person name="Frisvad J.C."/>
            <person name="Goldman G.H."/>
            <person name="Houbraken J."/>
            <person name="Oakley B."/>
            <person name="Pocsi I."/>
            <person name="Scazzocchio C."/>
            <person name="Seiboth B."/>
            <person name="vanKuyk P.A."/>
            <person name="Wortman J."/>
            <person name="Dyer P.S."/>
            <person name="Grigoriev I.V."/>
        </authorList>
    </citation>
    <scope>NUCLEOTIDE SEQUENCE [LARGE SCALE GENOMIC DNA]</scope>
    <source>
        <strain evidence="3">DTO 134E9</strain>
    </source>
</reference>